<dbReference type="PANTHER" id="PTHR43479">
    <property type="entry name" value="ACREF/ENVCD OPERON REPRESSOR-RELATED"/>
    <property type="match status" value="1"/>
</dbReference>
<dbReference type="PROSITE" id="PS50977">
    <property type="entry name" value="HTH_TETR_2"/>
    <property type="match status" value="1"/>
</dbReference>
<dbReference type="Pfam" id="PF00440">
    <property type="entry name" value="TetR_N"/>
    <property type="match status" value="1"/>
</dbReference>
<organism evidence="4 5">
    <name type="scientific">Paenibacillus residui</name>
    <dbReference type="NCBI Taxonomy" id="629724"/>
    <lineage>
        <taxon>Bacteria</taxon>
        <taxon>Bacillati</taxon>
        <taxon>Bacillota</taxon>
        <taxon>Bacilli</taxon>
        <taxon>Bacillales</taxon>
        <taxon>Paenibacillaceae</taxon>
        <taxon>Paenibacillus</taxon>
    </lineage>
</organism>
<gene>
    <name evidence="4" type="ORF">ACFQ03_09170</name>
</gene>
<dbReference type="Gene3D" id="1.10.10.60">
    <property type="entry name" value="Homeodomain-like"/>
    <property type="match status" value="1"/>
</dbReference>
<reference evidence="5" key="1">
    <citation type="journal article" date="2019" name="Int. J. Syst. Evol. Microbiol.">
        <title>The Global Catalogue of Microorganisms (GCM) 10K type strain sequencing project: providing services to taxonomists for standard genome sequencing and annotation.</title>
        <authorList>
            <consortium name="The Broad Institute Genomics Platform"/>
            <consortium name="The Broad Institute Genome Sequencing Center for Infectious Disease"/>
            <person name="Wu L."/>
            <person name="Ma J."/>
        </authorList>
    </citation>
    <scope>NUCLEOTIDE SEQUENCE [LARGE SCALE GENOMIC DNA]</scope>
    <source>
        <strain evidence="5">CCUG 57263</strain>
    </source>
</reference>
<dbReference type="Gene3D" id="1.10.357.10">
    <property type="entry name" value="Tetracycline Repressor, domain 2"/>
    <property type="match status" value="1"/>
</dbReference>
<keyword evidence="5" id="KW-1185">Reference proteome</keyword>
<evidence type="ECO:0000256" key="1">
    <source>
        <dbReference type="ARBA" id="ARBA00023125"/>
    </source>
</evidence>
<dbReference type="Proteomes" id="UP001597120">
    <property type="component" value="Unassembled WGS sequence"/>
</dbReference>
<evidence type="ECO:0000256" key="2">
    <source>
        <dbReference type="PROSITE-ProRule" id="PRU00335"/>
    </source>
</evidence>
<name>A0ABW3D7F1_9BACL</name>
<dbReference type="InterPro" id="IPR050624">
    <property type="entry name" value="HTH-type_Tx_Regulator"/>
</dbReference>
<dbReference type="PRINTS" id="PR00455">
    <property type="entry name" value="HTHTETR"/>
</dbReference>
<feature type="domain" description="HTH tetR-type" evidence="3">
    <location>
        <begin position="6"/>
        <end position="66"/>
    </location>
</feature>
<dbReference type="PANTHER" id="PTHR43479:SF22">
    <property type="entry name" value="TRANSCRIPTIONAL REGULATOR, TETR FAMILY"/>
    <property type="match status" value="1"/>
</dbReference>
<protein>
    <submittedName>
        <fullName evidence="4">TetR/AcrR family transcriptional regulator</fullName>
    </submittedName>
</protein>
<dbReference type="InterPro" id="IPR001647">
    <property type="entry name" value="HTH_TetR"/>
</dbReference>
<evidence type="ECO:0000259" key="3">
    <source>
        <dbReference type="PROSITE" id="PS50977"/>
    </source>
</evidence>
<dbReference type="RefSeq" id="WP_379287621.1">
    <property type="nucleotide sequence ID" value="NZ_JBHTIU010000028.1"/>
</dbReference>
<feature type="DNA-binding region" description="H-T-H motif" evidence="2">
    <location>
        <begin position="29"/>
        <end position="48"/>
    </location>
</feature>
<proteinExistence type="predicted"/>
<evidence type="ECO:0000313" key="5">
    <source>
        <dbReference type="Proteomes" id="UP001597120"/>
    </source>
</evidence>
<keyword evidence="1 2" id="KW-0238">DNA-binding</keyword>
<dbReference type="EMBL" id="JBHTIU010000028">
    <property type="protein sequence ID" value="MFD0869322.1"/>
    <property type="molecule type" value="Genomic_DNA"/>
</dbReference>
<sequence length="300" mass="34875">MRDKAPDKKQQILVSAMKLFATQGYLQTTMQEIAQYCSMSKGSIYLHFSSKEELLMDIYKYYYRLSDERMQWIERDTRLAPQERLLKKIEVHLMMWLDYPEFVTLQIRENPGFTNEKIKQFLREVHTKTIKELRESLIEVYGESFARYALDASVLMGGIISTLMGLKMLANIELKVDQISRYILNSVDYVARGMLKDLPEPLISESNWPQIFEALYKDGACAPPPLLLIQNLRNDLANAQIDPEERQDALDSLSILEQELLASRPRRVVLRGMLANLQHLEAVREPIKPLVQWINQVHGL</sequence>
<comment type="caution">
    <text evidence="4">The sequence shown here is derived from an EMBL/GenBank/DDBJ whole genome shotgun (WGS) entry which is preliminary data.</text>
</comment>
<accession>A0ABW3D7F1</accession>
<dbReference type="SUPFAM" id="SSF46689">
    <property type="entry name" value="Homeodomain-like"/>
    <property type="match status" value="1"/>
</dbReference>
<evidence type="ECO:0000313" key="4">
    <source>
        <dbReference type="EMBL" id="MFD0869322.1"/>
    </source>
</evidence>
<dbReference type="InterPro" id="IPR009057">
    <property type="entry name" value="Homeodomain-like_sf"/>
</dbReference>